<feature type="compositionally biased region" description="Basic and acidic residues" evidence="1">
    <location>
        <begin position="33"/>
        <end position="44"/>
    </location>
</feature>
<dbReference type="EMBL" id="GBRH01257235">
    <property type="protein sequence ID" value="JAD40660.1"/>
    <property type="molecule type" value="Transcribed_RNA"/>
</dbReference>
<reference evidence="2" key="1">
    <citation type="submission" date="2014-09" db="EMBL/GenBank/DDBJ databases">
        <authorList>
            <person name="Magalhaes I.L.F."/>
            <person name="Oliveira U."/>
            <person name="Santos F.R."/>
            <person name="Vidigal T.H.D.A."/>
            <person name="Brescovit A.D."/>
            <person name="Santos A.J."/>
        </authorList>
    </citation>
    <scope>NUCLEOTIDE SEQUENCE</scope>
    <source>
        <tissue evidence="2">Shoot tissue taken approximately 20 cm above the soil surface</tissue>
    </source>
</reference>
<evidence type="ECO:0000256" key="1">
    <source>
        <dbReference type="SAM" id="MobiDB-lite"/>
    </source>
</evidence>
<feature type="region of interest" description="Disordered" evidence="1">
    <location>
        <begin position="24"/>
        <end position="44"/>
    </location>
</feature>
<sequence length="44" mass="5268">MEGMRKRNQEDGWKETEYYISSRDPHLQSTEAQHCERKIDLASL</sequence>
<accession>A0A0A8ZV79</accession>
<evidence type="ECO:0000313" key="2">
    <source>
        <dbReference type="EMBL" id="JAD40660.1"/>
    </source>
</evidence>
<organism evidence="2">
    <name type="scientific">Arundo donax</name>
    <name type="common">Giant reed</name>
    <name type="synonym">Donax arundinaceus</name>
    <dbReference type="NCBI Taxonomy" id="35708"/>
    <lineage>
        <taxon>Eukaryota</taxon>
        <taxon>Viridiplantae</taxon>
        <taxon>Streptophyta</taxon>
        <taxon>Embryophyta</taxon>
        <taxon>Tracheophyta</taxon>
        <taxon>Spermatophyta</taxon>
        <taxon>Magnoliopsida</taxon>
        <taxon>Liliopsida</taxon>
        <taxon>Poales</taxon>
        <taxon>Poaceae</taxon>
        <taxon>PACMAD clade</taxon>
        <taxon>Arundinoideae</taxon>
        <taxon>Arundineae</taxon>
        <taxon>Arundo</taxon>
    </lineage>
</organism>
<dbReference type="AlphaFoldDB" id="A0A0A8ZV79"/>
<proteinExistence type="predicted"/>
<protein>
    <submittedName>
        <fullName evidence="2">Uncharacterized protein</fullName>
    </submittedName>
</protein>
<name>A0A0A8ZV79_ARUDO</name>
<reference evidence="2" key="2">
    <citation type="journal article" date="2015" name="Data Brief">
        <title>Shoot transcriptome of the giant reed, Arundo donax.</title>
        <authorList>
            <person name="Barrero R.A."/>
            <person name="Guerrero F.D."/>
            <person name="Moolhuijzen P."/>
            <person name="Goolsby J.A."/>
            <person name="Tidwell J."/>
            <person name="Bellgard S.E."/>
            <person name="Bellgard M.I."/>
        </authorList>
    </citation>
    <scope>NUCLEOTIDE SEQUENCE</scope>
    <source>
        <tissue evidence="2">Shoot tissue taken approximately 20 cm above the soil surface</tissue>
    </source>
</reference>